<feature type="transmembrane region" description="Helical" evidence="1">
    <location>
        <begin position="105"/>
        <end position="125"/>
    </location>
</feature>
<feature type="transmembrane region" description="Helical" evidence="1">
    <location>
        <begin position="240"/>
        <end position="258"/>
    </location>
</feature>
<keyword evidence="1" id="KW-0472">Membrane</keyword>
<sequence length="274" mass="30309">MLPFPRAHYYVLAFLVLTFIAFSPSYFLRLGEASFAHHLHGITATLWIVLLASQSWSIHNGRWKVHAWSGRMVFILLPLFLAGGLLATKATLVRTSAFNEMFGTALAFADVFSTAGFALLVWLALRHRKTPDLHARFMLGTITPLIGPSLARLFANFIPPFAIRGPDQLYKFGWAVDAAFLVALLFFAVLIIGDLRKGKPAWPFVFALVINLIMWMGYKWIGYTDAWISATEAMARVPGWLWIASGLVMGIAAVYDGWTRPASPKAPRGAAAPA</sequence>
<dbReference type="RefSeq" id="WP_173196108.1">
    <property type="nucleotide sequence ID" value="NZ_JABFCX010000002.1"/>
</dbReference>
<reference evidence="2 3" key="1">
    <citation type="submission" date="2020-05" db="EMBL/GenBank/DDBJ databases">
        <title>Parvularcula mediterraneae sp. nov., isolated from polypropylene straw from shallow seawater of the seashore of Laganas in Zakynthos island, Greece.</title>
        <authorList>
            <person name="Szabo I."/>
            <person name="Al-Omari J."/>
            <person name="Rado J."/>
            <person name="Szerdahelyi G.S."/>
        </authorList>
    </citation>
    <scope>NUCLEOTIDE SEQUENCE [LARGE SCALE GENOMIC DNA]</scope>
    <source>
        <strain evidence="2 3">ZS-1/3</strain>
    </source>
</reference>
<evidence type="ECO:0000256" key="1">
    <source>
        <dbReference type="SAM" id="Phobius"/>
    </source>
</evidence>
<feature type="transmembrane region" description="Helical" evidence="1">
    <location>
        <begin position="7"/>
        <end position="28"/>
    </location>
</feature>
<dbReference type="EMBL" id="JABFCX010000002">
    <property type="protein sequence ID" value="NNU14995.1"/>
    <property type="molecule type" value="Genomic_DNA"/>
</dbReference>
<proteinExistence type="predicted"/>
<evidence type="ECO:0000313" key="3">
    <source>
        <dbReference type="Proteomes" id="UP000536835"/>
    </source>
</evidence>
<feature type="transmembrane region" description="Helical" evidence="1">
    <location>
        <begin position="73"/>
        <end position="93"/>
    </location>
</feature>
<comment type="caution">
    <text evidence="2">The sequence shown here is derived from an EMBL/GenBank/DDBJ whole genome shotgun (WGS) entry which is preliminary data.</text>
</comment>
<dbReference type="Proteomes" id="UP000536835">
    <property type="component" value="Unassembled WGS sequence"/>
</dbReference>
<feature type="transmembrane region" description="Helical" evidence="1">
    <location>
        <begin position="174"/>
        <end position="193"/>
    </location>
</feature>
<keyword evidence="3" id="KW-1185">Reference proteome</keyword>
<protein>
    <submittedName>
        <fullName evidence="2">Uncharacterized protein</fullName>
    </submittedName>
</protein>
<feature type="transmembrane region" description="Helical" evidence="1">
    <location>
        <begin position="200"/>
        <end position="220"/>
    </location>
</feature>
<evidence type="ECO:0000313" key="2">
    <source>
        <dbReference type="EMBL" id="NNU14995.1"/>
    </source>
</evidence>
<name>A0A7Y3RJ41_9PROT</name>
<gene>
    <name evidence="2" type="ORF">HK107_01485</name>
</gene>
<dbReference type="AlphaFoldDB" id="A0A7Y3RJ41"/>
<keyword evidence="1" id="KW-1133">Transmembrane helix</keyword>
<accession>A0A7Y3RJ41</accession>
<keyword evidence="1" id="KW-0812">Transmembrane</keyword>
<feature type="transmembrane region" description="Helical" evidence="1">
    <location>
        <begin position="137"/>
        <end position="154"/>
    </location>
</feature>
<organism evidence="2 3">
    <name type="scientific">Parvularcula mediterranea</name>
    <dbReference type="NCBI Taxonomy" id="2732508"/>
    <lineage>
        <taxon>Bacteria</taxon>
        <taxon>Pseudomonadati</taxon>
        <taxon>Pseudomonadota</taxon>
        <taxon>Alphaproteobacteria</taxon>
        <taxon>Parvularculales</taxon>
        <taxon>Parvularculaceae</taxon>
        <taxon>Parvularcula</taxon>
    </lineage>
</organism>
<feature type="transmembrane region" description="Helical" evidence="1">
    <location>
        <begin position="34"/>
        <end position="52"/>
    </location>
</feature>